<reference evidence="1" key="3">
    <citation type="submission" date="2015-04" db="EMBL/GenBank/DDBJ databases">
        <authorList>
            <consortium name="FlyBase"/>
        </authorList>
    </citation>
    <scope>NUCLEOTIDE SEQUENCE</scope>
    <source>
        <strain evidence="1">W501</strain>
    </source>
</reference>
<evidence type="ECO:0000313" key="2">
    <source>
        <dbReference type="EMBL" id="KMZ01113.1"/>
    </source>
</evidence>
<protein>
    <submittedName>
        <fullName evidence="1">Uncharacterized protein, isoform A</fullName>
    </submittedName>
    <submittedName>
        <fullName evidence="2">Uncharacterized protein, isoform B</fullName>
    </submittedName>
</protein>
<dbReference type="EMBL" id="CM002912">
    <property type="protein sequence ID" value="KMZ01112.1"/>
    <property type="molecule type" value="Genomic_DNA"/>
</dbReference>
<sequence length="148" mass="15477">MPGLLHSVNVRGLHTTNMASKIMSVKQSSRSPCCWFGLLLVAMFLQPSASQYYGYPYYGGANAGAGAGAGSGYGNIYGSGMYGYPYSYGGYPYYSYPGYNPYSMYGGYGQYGYPFGGYPYGGNGMNVAYASSSGGFATASAGGSGYYG</sequence>
<reference evidence="1" key="1">
    <citation type="journal article" date="2013" name="Genome Res.">
        <title>A second-generation assembly of the Drosophila simulans genome provides new insights into patterns of lineage-specific divergence.</title>
        <authorList>
            <person name="Hu T.T."/>
            <person name="Eisen M.B."/>
            <person name="Thornton K.R."/>
            <person name="Andolfatto P."/>
        </authorList>
    </citation>
    <scope>NUCLEOTIDE SEQUENCE [LARGE SCALE GENOMIC DNA]</scope>
    <source>
        <strain evidence="1">W501</strain>
    </source>
</reference>
<accession>A0A0J9RZL5</accession>
<name>A0A0J9RZL5_DROSI</name>
<proteinExistence type="predicted"/>
<dbReference type="KEGG" id="dsi:Dsimw501_GD12082"/>
<dbReference type="Proteomes" id="UP000035880">
    <property type="component" value="Chromosome 3L"/>
</dbReference>
<dbReference type="AlphaFoldDB" id="A0A0J9RZL5"/>
<reference evidence="1" key="2">
    <citation type="submission" date="2014-06" db="EMBL/GenBank/DDBJ databases">
        <authorList>
            <person name="Hu T."/>
            <person name="Eisen M.B."/>
            <person name="Thornton K.R."/>
            <person name="Andolfatto P."/>
        </authorList>
    </citation>
    <scope>NUCLEOTIDE SEQUENCE</scope>
    <source>
        <strain evidence="1">W501</strain>
    </source>
</reference>
<dbReference type="EMBL" id="CM002912">
    <property type="protein sequence ID" value="KMZ01113.1"/>
    <property type="molecule type" value="Genomic_DNA"/>
</dbReference>
<evidence type="ECO:0000313" key="1">
    <source>
        <dbReference type="EMBL" id="KMZ01112.1"/>
    </source>
</evidence>
<gene>
    <name evidence="1" type="primary">Dsim\GD12082</name>
    <name evidence="1" type="ORF">Dsimw501_GD12082</name>
</gene>
<dbReference type="Bgee" id="FBgn0183820">
    <property type="expression patterns" value="Expressed in male reproductive system and 1 other cell type or tissue"/>
</dbReference>
<organism evidence="1">
    <name type="scientific">Drosophila simulans</name>
    <name type="common">Fruit fly</name>
    <dbReference type="NCBI Taxonomy" id="7240"/>
    <lineage>
        <taxon>Eukaryota</taxon>
        <taxon>Metazoa</taxon>
        <taxon>Ecdysozoa</taxon>
        <taxon>Arthropoda</taxon>
        <taxon>Hexapoda</taxon>
        <taxon>Insecta</taxon>
        <taxon>Pterygota</taxon>
        <taxon>Neoptera</taxon>
        <taxon>Endopterygota</taxon>
        <taxon>Diptera</taxon>
        <taxon>Brachycera</taxon>
        <taxon>Muscomorpha</taxon>
        <taxon>Ephydroidea</taxon>
        <taxon>Drosophilidae</taxon>
        <taxon>Drosophila</taxon>
        <taxon>Sophophora</taxon>
    </lineage>
</organism>